<feature type="region of interest" description="Disordered" evidence="1">
    <location>
        <begin position="1"/>
        <end position="25"/>
    </location>
</feature>
<evidence type="ECO:0000313" key="2">
    <source>
        <dbReference type="EMBL" id="ATN93683.1"/>
    </source>
</evidence>
<keyword evidence="3" id="KW-1185">Reference proteome</keyword>
<organism evidence="2 3">
    <name type="scientific">Streptomyces phage Scap1</name>
    <dbReference type="NCBI Taxonomy" id="2041354"/>
    <lineage>
        <taxon>Viruses</taxon>
        <taxon>Duplodnaviria</taxon>
        <taxon>Heunggongvirae</taxon>
        <taxon>Uroviricota</taxon>
        <taxon>Caudoviricetes</taxon>
        <taxon>Scapunavirus</taxon>
        <taxon>Scapunavirus scap1</taxon>
    </lineage>
</organism>
<gene>
    <name evidence="2" type="ORF">SEA_SCAP1_34</name>
</gene>
<accession>A0A2D1GP26</accession>
<protein>
    <submittedName>
        <fullName evidence="2">Uncharacterized protein</fullName>
    </submittedName>
</protein>
<dbReference type="EMBL" id="MF975637">
    <property type="protein sequence ID" value="ATN93683.1"/>
    <property type="molecule type" value="Genomic_DNA"/>
</dbReference>
<dbReference type="Proteomes" id="UP000228985">
    <property type="component" value="Segment"/>
</dbReference>
<sequence>MSAPKNVTPAEIKAMADEKKNPTTVPAQAKQLEDVQVDAVGALQDSLTAVEKNLMHVYGVGVDVRIIRDEDTGEFKVEVIDPDESKMKRFAGKAKGVFQRNKKLVLATAGLLVTSAVLKAIAARQVELEADEVVESSDDVSVDA</sequence>
<name>A0A2D1GP26_9CAUD</name>
<reference evidence="2 3" key="1">
    <citation type="submission" date="2017-09" db="EMBL/GenBank/DDBJ databases">
        <authorList>
            <person name="Ehlers B."/>
            <person name="Leendertz F.H."/>
        </authorList>
    </citation>
    <scope>NUCLEOTIDE SEQUENCE [LARGE SCALE GENOMIC DNA]</scope>
</reference>
<proteinExistence type="predicted"/>
<evidence type="ECO:0000256" key="1">
    <source>
        <dbReference type="SAM" id="MobiDB-lite"/>
    </source>
</evidence>
<evidence type="ECO:0000313" key="3">
    <source>
        <dbReference type="Proteomes" id="UP000228985"/>
    </source>
</evidence>